<dbReference type="Pfam" id="PF17924">
    <property type="entry name" value="TetR_C_19"/>
    <property type="match status" value="1"/>
</dbReference>
<dbReference type="PANTHER" id="PTHR43479">
    <property type="entry name" value="ACREF/ENVCD OPERON REPRESSOR-RELATED"/>
    <property type="match status" value="1"/>
</dbReference>
<evidence type="ECO:0000256" key="1">
    <source>
        <dbReference type="ARBA" id="ARBA00023125"/>
    </source>
</evidence>
<dbReference type="Gene3D" id="1.10.357.10">
    <property type="entry name" value="Tetracycline Repressor, domain 2"/>
    <property type="match status" value="1"/>
</dbReference>
<accession>A0ABV9MY09</accession>
<dbReference type="InterPro" id="IPR050624">
    <property type="entry name" value="HTH-type_Tx_Regulator"/>
</dbReference>
<evidence type="ECO:0000313" key="5">
    <source>
        <dbReference type="Proteomes" id="UP001595969"/>
    </source>
</evidence>
<gene>
    <name evidence="4" type="ORF">ACFO5I_09265</name>
</gene>
<dbReference type="EMBL" id="JBHSGS010000049">
    <property type="protein sequence ID" value="MFC4719914.1"/>
    <property type="molecule type" value="Genomic_DNA"/>
</dbReference>
<dbReference type="Proteomes" id="UP001595969">
    <property type="component" value="Unassembled WGS sequence"/>
</dbReference>
<proteinExistence type="predicted"/>
<dbReference type="RefSeq" id="WP_204652806.1">
    <property type="nucleotide sequence ID" value="NZ_JAFBFD010000002.1"/>
</dbReference>
<dbReference type="PRINTS" id="PR00455">
    <property type="entry name" value="HTHTETR"/>
</dbReference>
<dbReference type="InterPro" id="IPR009057">
    <property type="entry name" value="Homeodomain-like_sf"/>
</dbReference>
<evidence type="ECO:0000313" key="4">
    <source>
        <dbReference type="EMBL" id="MFC4719914.1"/>
    </source>
</evidence>
<feature type="domain" description="HTH tetR-type" evidence="3">
    <location>
        <begin position="11"/>
        <end position="71"/>
    </location>
</feature>
<feature type="DNA-binding region" description="H-T-H motif" evidence="2">
    <location>
        <begin position="34"/>
        <end position="53"/>
    </location>
</feature>
<dbReference type="SUPFAM" id="SSF46689">
    <property type="entry name" value="Homeodomain-like"/>
    <property type="match status" value="1"/>
</dbReference>
<name>A0ABV9MY09_9ENTE</name>
<dbReference type="PROSITE" id="PS01081">
    <property type="entry name" value="HTH_TETR_1"/>
    <property type="match status" value="1"/>
</dbReference>
<evidence type="ECO:0000259" key="3">
    <source>
        <dbReference type="PROSITE" id="PS50977"/>
    </source>
</evidence>
<dbReference type="Pfam" id="PF00440">
    <property type="entry name" value="TetR_N"/>
    <property type="match status" value="1"/>
</dbReference>
<comment type="caution">
    <text evidence="4">The sequence shown here is derived from an EMBL/GenBank/DDBJ whole genome shotgun (WGS) entry which is preliminary data.</text>
</comment>
<reference evidence="5" key="1">
    <citation type="journal article" date="2019" name="Int. J. Syst. Evol. Microbiol.">
        <title>The Global Catalogue of Microorganisms (GCM) 10K type strain sequencing project: providing services to taxonomists for standard genome sequencing and annotation.</title>
        <authorList>
            <consortium name="The Broad Institute Genomics Platform"/>
            <consortium name="The Broad Institute Genome Sequencing Center for Infectious Disease"/>
            <person name="Wu L."/>
            <person name="Ma J."/>
        </authorList>
    </citation>
    <scope>NUCLEOTIDE SEQUENCE [LARGE SCALE GENOMIC DNA]</scope>
    <source>
        <strain evidence="5">CGMCC 1.19032</strain>
    </source>
</reference>
<keyword evidence="1 2" id="KW-0238">DNA-binding</keyword>
<dbReference type="PANTHER" id="PTHR43479:SF11">
    <property type="entry name" value="ACREF_ENVCD OPERON REPRESSOR-RELATED"/>
    <property type="match status" value="1"/>
</dbReference>
<keyword evidence="5" id="KW-1185">Reference proteome</keyword>
<dbReference type="InterPro" id="IPR023772">
    <property type="entry name" value="DNA-bd_HTH_TetR-type_CS"/>
</dbReference>
<sequence length="227" mass="26965">MPTETFFNLPKEKQARILKAAKQEFSRVGLNEASIARIIKEADISRGSFYQYFTDKEDLYYYYFQTLKSSGHRYLIQTIEEKEGDLFLAIEEYFMRLAPEIFDGEDRQFYQNLFMNLDAHGFQRMVPQLEKKVATKIKPKRCPHQQKHFSVLKVVDTKKLKINNEAELEILFKMLMHVIFSTIAEGYRLRKEEPTTTLEPIIQIFMLKLNWLKDGARRKEETDDQTL</sequence>
<protein>
    <submittedName>
        <fullName evidence="4">TetR/AcrR family transcriptional regulator</fullName>
    </submittedName>
</protein>
<organism evidence="4 5">
    <name type="scientific">Enterococcus lemanii</name>
    <dbReference type="NCBI Taxonomy" id="1159752"/>
    <lineage>
        <taxon>Bacteria</taxon>
        <taxon>Bacillati</taxon>
        <taxon>Bacillota</taxon>
        <taxon>Bacilli</taxon>
        <taxon>Lactobacillales</taxon>
        <taxon>Enterococcaceae</taxon>
        <taxon>Enterococcus</taxon>
    </lineage>
</organism>
<dbReference type="PROSITE" id="PS50977">
    <property type="entry name" value="HTH_TETR_2"/>
    <property type="match status" value="1"/>
</dbReference>
<evidence type="ECO:0000256" key="2">
    <source>
        <dbReference type="PROSITE-ProRule" id="PRU00335"/>
    </source>
</evidence>
<dbReference type="InterPro" id="IPR001647">
    <property type="entry name" value="HTH_TetR"/>
</dbReference>